<keyword evidence="7" id="KW-0862">Zinc</keyword>
<dbReference type="HAMAP" id="MF_00009">
    <property type="entry name" value="Endoribonucl_YbeY"/>
    <property type="match status" value="1"/>
</dbReference>
<evidence type="ECO:0000256" key="7">
    <source>
        <dbReference type="ARBA" id="ARBA00022833"/>
    </source>
</evidence>
<dbReference type="PROSITE" id="PS01306">
    <property type="entry name" value="UPF0054"/>
    <property type="match status" value="1"/>
</dbReference>
<feature type="chain" id="PRO_5001596233" evidence="8">
    <location>
        <begin position="31"/>
        <end position="276"/>
    </location>
</feature>
<name>A0A061DD44_BABBI</name>
<keyword evidence="3" id="KW-0540">Nuclease</keyword>
<comment type="similarity">
    <text evidence="2">Belongs to the endoribonuclease YbeY family.</text>
</comment>
<dbReference type="OMA" id="HGMLHLV"/>
<keyword evidence="10" id="KW-1185">Reference proteome</keyword>
<reference evidence="10" key="1">
    <citation type="submission" date="2014-06" db="EMBL/GenBank/DDBJ databases">
        <authorList>
            <person name="Aslett M."/>
            <person name="De Silva N."/>
        </authorList>
    </citation>
    <scope>NUCLEOTIDE SEQUENCE [LARGE SCALE GENOMIC DNA]</scope>
    <source>
        <strain evidence="10">Bond</strain>
    </source>
</reference>
<sequence>MHFDVYIILALRVLWLGYWACLRCSQPVAGFGGRIRSLLPYNHAYIHASHPSIQRCCRQPRSSSLCAAGESTAAAPPNDITVVNSQSDHGVDERLIHDACELYRSKLGFPDFSVDVLILDADDMTEANMRAFGKNCPTDIISNAANSQHTRKQYHLNRSPQQVAESRHLGEILLCPSYVLAQMTERQGSPLEGSMPTRGQPGDFNDLKHRGVAVRMQAISDLNERLCYLLAHGFLHLLGYDHVADSDYEEMLAEEDALIDAFVTFYRSRSADQLTR</sequence>
<dbReference type="OrthoDB" id="27226at2759"/>
<keyword evidence="8" id="KW-0732">Signal</keyword>
<protein>
    <submittedName>
        <fullName evidence="9">Probable rRNA maturation factor</fullName>
    </submittedName>
</protein>
<dbReference type="Gene3D" id="3.40.390.30">
    <property type="entry name" value="Metalloproteases ('zincins'), catalytic domain"/>
    <property type="match status" value="1"/>
</dbReference>
<keyword evidence="5" id="KW-0255">Endonuclease</keyword>
<dbReference type="STRING" id="5866.A0A061DD44"/>
<dbReference type="Proteomes" id="UP000033188">
    <property type="component" value="Chromosome 2"/>
</dbReference>
<dbReference type="InterPro" id="IPR020549">
    <property type="entry name" value="YbeY_CS"/>
</dbReference>
<evidence type="ECO:0000256" key="1">
    <source>
        <dbReference type="ARBA" id="ARBA00001947"/>
    </source>
</evidence>
<organism evidence="9 10">
    <name type="scientific">Babesia bigemina</name>
    <dbReference type="NCBI Taxonomy" id="5866"/>
    <lineage>
        <taxon>Eukaryota</taxon>
        <taxon>Sar</taxon>
        <taxon>Alveolata</taxon>
        <taxon>Apicomplexa</taxon>
        <taxon>Aconoidasida</taxon>
        <taxon>Piroplasmida</taxon>
        <taxon>Babesiidae</taxon>
        <taxon>Babesia</taxon>
    </lineage>
</organism>
<dbReference type="GO" id="GO:0004519">
    <property type="term" value="F:endonuclease activity"/>
    <property type="evidence" value="ECO:0007669"/>
    <property type="project" value="UniProtKB-KW"/>
</dbReference>
<evidence type="ECO:0000256" key="4">
    <source>
        <dbReference type="ARBA" id="ARBA00022723"/>
    </source>
</evidence>
<evidence type="ECO:0000256" key="8">
    <source>
        <dbReference type="SAM" id="SignalP"/>
    </source>
</evidence>
<dbReference type="InterPro" id="IPR002036">
    <property type="entry name" value="YbeY"/>
</dbReference>
<evidence type="ECO:0000256" key="2">
    <source>
        <dbReference type="ARBA" id="ARBA00010875"/>
    </source>
</evidence>
<evidence type="ECO:0000313" key="9">
    <source>
        <dbReference type="EMBL" id="CDR95940.1"/>
    </source>
</evidence>
<dbReference type="AlphaFoldDB" id="A0A061DD44"/>
<keyword evidence="6" id="KW-0378">Hydrolase</keyword>
<feature type="signal peptide" evidence="8">
    <location>
        <begin position="1"/>
        <end position="30"/>
    </location>
</feature>
<gene>
    <name evidence="9" type="ORF">BBBOND_0210890</name>
</gene>
<dbReference type="Pfam" id="PF02130">
    <property type="entry name" value="YbeY"/>
    <property type="match status" value="2"/>
</dbReference>
<dbReference type="GeneID" id="24564481"/>
<evidence type="ECO:0000256" key="3">
    <source>
        <dbReference type="ARBA" id="ARBA00022722"/>
    </source>
</evidence>
<dbReference type="EMBL" id="LK391708">
    <property type="protein sequence ID" value="CDR95940.1"/>
    <property type="molecule type" value="Genomic_DNA"/>
</dbReference>
<dbReference type="InterPro" id="IPR023091">
    <property type="entry name" value="MetalPrtase_cat_dom_sf_prd"/>
</dbReference>
<dbReference type="GO" id="GO:0046872">
    <property type="term" value="F:metal ion binding"/>
    <property type="evidence" value="ECO:0007669"/>
    <property type="project" value="UniProtKB-KW"/>
</dbReference>
<proteinExistence type="inferred from homology"/>
<accession>A0A061DD44</accession>
<dbReference type="SUPFAM" id="SSF55486">
    <property type="entry name" value="Metalloproteases ('zincins'), catalytic domain"/>
    <property type="match status" value="1"/>
</dbReference>
<dbReference type="VEuPathDB" id="PiroplasmaDB:BBBOND_0210890"/>
<dbReference type="KEGG" id="bbig:BBBOND_0210890"/>
<keyword evidence="4" id="KW-0479">Metal-binding</keyword>
<evidence type="ECO:0000313" key="10">
    <source>
        <dbReference type="Proteomes" id="UP000033188"/>
    </source>
</evidence>
<comment type="cofactor">
    <cofactor evidence="1">
        <name>Zn(2+)</name>
        <dbReference type="ChEBI" id="CHEBI:29105"/>
    </cofactor>
</comment>
<evidence type="ECO:0000256" key="6">
    <source>
        <dbReference type="ARBA" id="ARBA00022801"/>
    </source>
</evidence>
<dbReference type="GO" id="GO:0004222">
    <property type="term" value="F:metalloendopeptidase activity"/>
    <property type="evidence" value="ECO:0007669"/>
    <property type="project" value="InterPro"/>
</dbReference>
<dbReference type="GO" id="GO:0006364">
    <property type="term" value="P:rRNA processing"/>
    <property type="evidence" value="ECO:0007669"/>
    <property type="project" value="InterPro"/>
</dbReference>
<dbReference type="RefSeq" id="XP_012768126.1">
    <property type="nucleotide sequence ID" value="XM_012912672.1"/>
</dbReference>
<evidence type="ECO:0000256" key="5">
    <source>
        <dbReference type="ARBA" id="ARBA00022759"/>
    </source>
</evidence>